<proteinExistence type="predicted"/>
<evidence type="ECO:0000313" key="2">
    <source>
        <dbReference type="Proteomes" id="UP001642483"/>
    </source>
</evidence>
<comment type="caution">
    <text evidence="1">The sequence shown here is derived from an EMBL/GenBank/DDBJ whole genome shotgun (WGS) entry which is preliminary data.</text>
</comment>
<name>A0ABP0EVD8_CLALP</name>
<reference evidence="1 2" key="1">
    <citation type="submission" date="2024-02" db="EMBL/GenBank/DDBJ databases">
        <authorList>
            <person name="Daric V."/>
            <person name="Darras S."/>
        </authorList>
    </citation>
    <scope>NUCLEOTIDE SEQUENCE [LARGE SCALE GENOMIC DNA]</scope>
</reference>
<dbReference type="Proteomes" id="UP001642483">
    <property type="component" value="Unassembled WGS sequence"/>
</dbReference>
<accession>A0ABP0EVD8</accession>
<dbReference type="EMBL" id="CAWYQH010000001">
    <property type="protein sequence ID" value="CAK8671350.1"/>
    <property type="molecule type" value="Genomic_DNA"/>
</dbReference>
<gene>
    <name evidence="1" type="ORF">CVLEPA_LOCUS396</name>
</gene>
<evidence type="ECO:0000313" key="1">
    <source>
        <dbReference type="EMBL" id="CAK8671350.1"/>
    </source>
</evidence>
<organism evidence="1 2">
    <name type="scientific">Clavelina lepadiformis</name>
    <name type="common">Light-bulb sea squirt</name>
    <name type="synonym">Ascidia lepadiformis</name>
    <dbReference type="NCBI Taxonomy" id="159417"/>
    <lineage>
        <taxon>Eukaryota</taxon>
        <taxon>Metazoa</taxon>
        <taxon>Chordata</taxon>
        <taxon>Tunicata</taxon>
        <taxon>Ascidiacea</taxon>
        <taxon>Aplousobranchia</taxon>
        <taxon>Clavelinidae</taxon>
        <taxon>Clavelina</taxon>
    </lineage>
</organism>
<protein>
    <submittedName>
        <fullName evidence="1">Uncharacterized protein</fullName>
    </submittedName>
</protein>
<sequence>MNFANKGWSFEWCRWSGSVANEREKKWLYRGKDQEMMMMMIDAYEDRKIIQWCRKETSIHSMQNPVCDSIESVGVCTALPDRFAVLGSGVDWG</sequence>
<keyword evidence="2" id="KW-1185">Reference proteome</keyword>